<evidence type="ECO:0000256" key="5">
    <source>
        <dbReference type="ARBA" id="ARBA00022840"/>
    </source>
</evidence>
<dbReference type="InterPro" id="IPR020588">
    <property type="entry name" value="RecA_ATP-bd"/>
</dbReference>
<comment type="similarity">
    <text evidence="2">Belongs to the RecA family. RAD51 subfamily.</text>
</comment>
<dbReference type="PANTHER" id="PTHR46457">
    <property type="entry name" value="DNA REPAIR PROTEIN RAD51 HOMOLOG 4"/>
    <property type="match status" value="1"/>
</dbReference>
<proteinExistence type="inferred from homology"/>
<evidence type="ECO:0000256" key="7">
    <source>
        <dbReference type="ARBA" id="ARBA00023172"/>
    </source>
</evidence>
<keyword evidence="3" id="KW-0547">Nucleotide-binding</keyword>
<comment type="caution">
    <text evidence="11">The sequence shown here is derived from an EMBL/GenBank/DDBJ whole genome shotgun (WGS) entry which is preliminary data.</text>
</comment>
<dbReference type="GO" id="GO:0033063">
    <property type="term" value="C:Rad51B-Rad51C-Rad51D-XRCC2 complex"/>
    <property type="evidence" value="ECO:0007669"/>
    <property type="project" value="TreeGrafter"/>
</dbReference>
<evidence type="ECO:0000256" key="4">
    <source>
        <dbReference type="ARBA" id="ARBA00022763"/>
    </source>
</evidence>
<keyword evidence="6" id="KW-0238">DNA-binding</keyword>
<evidence type="ECO:0000256" key="1">
    <source>
        <dbReference type="ARBA" id="ARBA00004123"/>
    </source>
</evidence>
<dbReference type="OrthoDB" id="336321at2759"/>
<dbReference type="InterPro" id="IPR051988">
    <property type="entry name" value="HRR_RAD51_Paralog"/>
</dbReference>
<accession>A0A812D0X6</accession>
<dbReference type="GO" id="GO:0000400">
    <property type="term" value="F:four-way junction DNA binding"/>
    <property type="evidence" value="ECO:0007669"/>
    <property type="project" value="TreeGrafter"/>
</dbReference>
<dbReference type="CDD" id="cd19489">
    <property type="entry name" value="Rad51D"/>
    <property type="match status" value="1"/>
</dbReference>
<name>A0A812D0X6_ACAPH</name>
<dbReference type="GO" id="GO:0005657">
    <property type="term" value="C:replication fork"/>
    <property type="evidence" value="ECO:0007669"/>
    <property type="project" value="TreeGrafter"/>
</dbReference>
<dbReference type="GO" id="GO:0042148">
    <property type="term" value="P:DNA strand invasion"/>
    <property type="evidence" value="ECO:0007669"/>
    <property type="project" value="TreeGrafter"/>
</dbReference>
<evidence type="ECO:0000256" key="8">
    <source>
        <dbReference type="ARBA" id="ARBA00023204"/>
    </source>
</evidence>
<keyword evidence="4" id="KW-0227">DNA damage</keyword>
<sequence>MTPSIVHALSSANIRNLTDFIAADLENLALVTGISYKELLALQQVVLAEYSAFPTSAADLYGRVVRSAAILSTGSPRLDQWLDGGLYTGEMTELVGHSAVGKTQFCHSTTVAVAKQTKLNVLYIDTSASFSVDRLLAILEPDDEPEADSILRRIKCCKVFSIFQMFDVLEETRQHLINQTDSFYCGLRLIVCDSVSGLVSPLLGGQQSQGHCVMVHFAQKLKILAHEYFLSVLVTNSLVGGDHGVPTASLGATWQFVPHNRILLRRENSSSHESRENIRHATILKSCRQATGPHNSFTITDKGLL</sequence>
<feature type="domain" description="RecA family profile 1" evidence="10">
    <location>
        <begin position="67"/>
        <end position="238"/>
    </location>
</feature>
<evidence type="ECO:0000256" key="6">
    <source>
        <dbReference type="ARBA" id="ARBA00023125"/>
    </source>
</evidence>
<evidence type="ECO:0000256" key="3">
    <source>
        <dbReference type="ARBA" id="ARBA00022741"/>
    </source>
</evidence>
<dbReference type="Gene3D" id="3.40.50.300">
    <property type="entry name" value="P-loop containing nucleotide triphosphate hydrolases"/>
    <property type="match status" value="1"/>
</dbReference>
<dbReference type="GO" id="GO:0003697">
    <property type="term" value="F:single-stranded DNA binding"/>
    <property type="evidence" value="ECO:0007669"/>
    <property type="project" value="TreeGrafter"/>
</dbReference>
<gene>
    <name evidence="11" type="ORF">SPHA_45493</name>
</gene>
<dbReference type="InterPro" id="IPR047323">
    <property type="entry name" value="Rad51D_C"/>
</dbReference>
<dbReference type="PANTHER" id="PTHR46457:SF1">
    <property type="entry name" value="DNA REPAIR PROTEIN RAD51 HOMOLOG 4"/>
    <property type="match status" value="1"/>
</dbReference>
<dbReference type="GO" id="GO:0000724">
    <property type="term" value="P:double-strand break repair via homologous recombination"/>
    <property type="evidence" value="ECO:0007669"/>
    <property type="project" value="TreeGrafter"/>
</dbReference>
<dbReference type="GO" id="GO:0005815">
    <property type="term" value="C:microtubule organizing center"/>
    <property type="evidence" value="ECO:0007669"/>
    <property type="project" value="TreeGrafter"/>
</dbReference>
<dbReference type="PROSITE" id="PS50162">
    <property type="entry name" value="RECA_2"/>
    <property type="match status" value="1"/>
</dbReference>
<keyword evidence="9" id="KW-0539">Nucleus</keyword>
<evidence type="ECO:0000313" key="12">
    <source>
        <dbReference type="Proteomes" id="UP000597762"/>
    </source>
</evidence>
<dbReference type="GO" id="GO:0000723">
    <property type="term" value="P:telomere maintenance"/>
    <property type="evidence" value="ECO:0007669"/>
    <property type="project" value="TreeGrafter"/>
</dbReference>
<dbReference type="EMBL" id="CAHIKZ030002346">
    <property type="protein sequence ID" value="CAE1285539.1"/>
    <property type="molecule type" value="Genomic_DNA"/>
</dbReference>
<evidence type="ECO:0000256" key="9">
    <source>
        <dbReference type="ARBA" id="ARBA00023242"/>
    </source>
</evidence>
<dbReference type="InterPro" id="IPR027417">
    <property type="entry name" value="P-loop_NTPase"/>
</dbReference>
<dbReference type="Proteomes" id="UP000597762">
    <property type="component" value="Unassembled WGS sequence"/>
</dbReference>
<dbReference type="AlphaFoldDB" id="A0A812D0X6"/>
<reference evidence="11" key="1">
    <citation type="submission" date="2021-01" db="EMBL/GenBank/DDBJ databases">
        <authorList>
            <person name="Li R."/>
            <person name="Bekaert M."/>
        </authorList>
    </citation>
    <scope>NUCLEOTIDE SEQUENCE</scope>
    <source>
        <strain evidence="11">Farmed</strain>
    </source>
</reference>
<evidence type="ECO:0000256" key="2">
    <source>
        <dbReference type="ARBA" id="ARBA00007095"/>
    </source>
</evidence>
<dbReference type="Pfam" id="PF08423">
    <property type="entry name" value="Rad51"/>
    <property type="match status" value="1"/>
</dbReference>
<dbReference type="InterPro" id="IPR048943">
    <property type="entry name" value="RAD51D_N"/>
</dbReference>
<keyword evidence="5" id="KW-0067">ATP-binding</keyword>
<dbReference type="GO" id="GO:0007131">
    <property type="term" value="P:reciprocal meiotic recombination"/>
    <property type="evidence" value="ECO:0007669"/>
    <property type="project" value="TreeGrafter"/>
</dbReference>
<dbReference type="GO" id="GO:0005524">
    <property type="term" value="F:ATP binding"/>
    <property type="evidence" value="ECO:0007669"/>
    <property type="project" value="UniProtKB-KW"/>
</dbReference>
<dbReference type="GO" id="GO:0140664">
    <property type="term" value="F:ATP-dependent DNA damage sensor activity"/>
    <property type="evidence" value="ECO:0007669"/>
    <property type="project" value="InterPro"/>
</dbReference>
<evidence type="ECO:0000313" key="11">
    <source>
        <dbReference type="EMBL" id="CAE1285539.1"/>
    </source>
</evidence>
<keyword evidence="12" id="KW-1185">Reference proteome</keyword>
<dbReference type="SUPFAM" id="SSF52540">
    <property type="entry name" value="P-loop containing nucleoside triphosphate hydrolases"/>
    <property type="match status" value="1"/>
</dbReference>
<evidence type="ECO:0000259" key="10">
    <source>
        <dbReference type="PROSITE" id="PS50162"/>
    </source>
</evidence>
<comment type="subcellular location">
    <subcellularLocation>
        <location evidence="1">Nucleus</location>
    </subcellularLocation>
</comment>
<keyword evidence="7" id="KW-0233">DNA recombination</keyword>
<keyword evidence="8" id="KW-0234">DNA repair</keyword>
<protein>
    <submittedName>
        <fullName evidence="11">RAD51L3</fullName>
    </submittedName>
</protein>
<dbReference type="InterPro" id="IPR013632">
    <property type="entry name" value="Rad51_C"/>
</dbReference>
<organism evidence="11 12">
    <name type="scientific">Acanthosepion pharaonis</name>
    <name type="common">Pharaoh cuttlefish</name>
    <name type="synonym">Sepia pharaonis</name>
    <dbReference type="NCBI Taxonomy" id="158019"/>
    <lineage>
        <taxon>Eukaryota</taxon>
        <taxon>Metazoa</taxon>
        <taxon>Spiralia</taxon>
        <taxon>Lophotrochozoa</taxon>
        <taxon>Mollusca</taxon>
        <taxon>Cephalopoda</taxon>
        <taxon>Coleoidea</taxon>
        <taxon>Decapodiformes</taxon>
        <taxon>Sepiida</taxon>
        <taxon>Sepiina</taxon>
        <taxon>Sepiidae</taxon>
        <taxon>Acanthosepion</taxon>
    </lineage>
</organism>
<dbReference type="Pfam" id="PF21794">
    <property type="entry name" value="RAD51D_N"/>
    <property type="match status" value="1"/>
</dbReference>